<sequence length="478" mass="53614">MGSFFSVASTKSKSYRSEWNEISPNEACKRQRVSATTFVEESSRLIPHLPDELSLQIIARLPRIRYLNLRLVSRKWKLTITSSELYKVRKELGTIEEWLYLLIKDEDSKLHWHSLDPRSQVWERLPPMPSFVDEEESRKGSSRVWMWNMVEGIRIAEVIRGFLGRKDAFDEMPFCGCAIGAVAGCLYVLGGFSKTSTMRCVWKFDPIQSTWSKVTSMSNGRAYCKTGILDNKLYVVGGVSQGQAGLIPLQSAEVFDPSTETWSNVPSMPFSRAQVLPTPFLADMLKPIATGLTSYMGRLCVPQSLYAWPFFVDVGGEIYDPETNTWIEMPSGMGEGWPARQAGTKLSVVVDGELYALDPSSSIESGKIKVYDQGEDAWKVVIGKVPIYYASDSDSPYLLAGFHGKLHVITKDINHDIVVLRADLRNNWDSSASTTTLSNNSLNEFPESTVDSDAVVWKVVASRYFEQAELVSCQVIDI</sequence>
<reference evidence="5" key="1">
    <citation type="journal article" date="2020" name="Nat. Commun.">
        <title>Genome sequence of the cluster root forming white lupin.</title>
        <authorList>
            <person name="Hufnagel B."/>
            <person name="Marques A."/>
            <person name="Soriano A."/>
            <person name="Marques L."/>
            <person name="Divol F."/>
            <person name="Doumas P."/>
            <person name="Sallet E."/>
            <person name="Mancinotti D."/>
            <person name="Carrere S."/>
            <person name="Marande W."/>
            <person name="Arribat S."/>
            <person name="Keller J."/>
            <person name="Huneau C."/>
            <person name="Blein T."/>
            <person name="Aime D."/>
            <person name="Laguerre M."/>
            <person name="Taylor J."/>
            <person name="Schubert V."/>
            <person name="Nelson M."/>
            <person name="Geu-Flores F."/>
            <person name="Crespi M."/>
            <person name="Gallardo-Guerrero K."/>
            <person name="Delaux P.-M."/>
            <person name="Salse J."/>
            <person name="Berges H."/>
            <person name="Guyot R."/>
            <person name="Gouzy J."/>
            <person name="Peret B."/>
        </authorList>
    </citation>
    <scope>NUCLEOTIDE SEQUENCE [LARGE SCALE GENOMIC DNA]</scope>
    <source>
        <strain evidence="5">cv. Amiga</strain>
    </source>
</reference>
<dbReference type="Proteomes" id="UP000447434">
    <property type="component" value="Chromosome 23"/>
</dbReference>
<dbReference type="AlphaFoldDB" id="A0A6A4NEL4"/>
<dbReference type="Pfam" id="PF01344">
    <property type="entry name" value="Kelch_1"/>
    <property type="match status" value="2"/>
</dbReference>
<evidence type="ECO:0000256" key="1">
    <source>
        <dbReference type="ARBA" id="ARBA00022441"/>
    </source>
</evidence>
<dbReference type="PROSITE" id="PS50181">
    <property type="entry name" value="FBOX"/>
    <property type="match status" value="1"/>
</dbReference>
<protein>
    <submittedName>
        <fullName evidence="4">Putative F-box domain, kelch-type beta propeller</fullName>
    </submittedName>
</protein>
<proteinExistence type="predicted"/>
<dbReference type="EMBL" id="WOCE01000023">
    <property type="protein sequence ID" value="KAE9587161.1"/>
    <property type="molecule type" value="Genomic_DNA"/>
</dbReference>
<keyword evidence="2" id="KW-0677">Repeat</keyword>
<dbReference type="Pfam" id="PF00646">
    <property type="entry name" value="F-box"/>
    <property type="match status" value="1"/>
</dbReference>
<dbReference type="SUPFAM" id="SSF117281">
    <property type="entry name" value="Kelch motif"/>
    <property type="match status" value="1"/>
</dbReference>
<dbReference type="SMART" id="SM00612">
    <property type="entry name" value="Kelch"/>
    <property type="match status" value="2"/>
</dbReference>
<organism evidence="4 5">
    <name type="scientific">Lupinus albus</name>
    <name type="common">White lupine</name>
    <name type="synonym">Lupinus termis</name>
    <dbReference type="NCBI Taxonomy" id="3870"/>
    <lineage>
        <taxon>Eukaryota</taxon>
        <taxon>Viridiplantae</taxon>
        <taxon>Streptophyta</taxon>
        <taxon>Embryophyta</taxon>
        <taxon>Tracheophyta</taxon>
        <taxon>Spermatophyta</taxon>
        <taxon>Magnoliopsida</taxon>
        <taxon>eudicotyledons</taxon>
        <taxon>Gunneridae</taxon>
        <taxon>Pentapetalae</taxon>
        <taxon>rosids</taxon>
        <taxon>fabids</taxon>
        <taxon>Fabales</taxon>
        <taxon>Fabaceae</taxon>
        <taxon>Papilionoideae</taxon>
        <taxon>50 kb inversion clade</taxon>
        <taxon>genistoids sensu lato</taxon>
        <taxon>core genistoids</taxon>
        <taxon>Genisteae</taxon>
        <taxon>Lupinus</taxon>
    </lineage>
</organism>
<dbReference type="SUPFAM" id="SSF81383">
    <property type="entry name" value="F-box domain"/>
    <property type="match status" value="1"/>
</dbReference>
<evidence type="ECO:0000313" key="5">
    <source>
        <dbReference type="Proteomes" id="UP000447434"/>
    </source>
</evidence>
<accession>A0A6A4NEL4</accession>
<keyword evidence="5" id="KW-1185">Reference proteome</keyword>
<dbReference type="OrthoDB" id="45365at2759"/>
<comment type="caution">
    <text evidence="4">The sequence shown here is derived from an EMBL/GenBank/DDBJ whole genome shotgun (WGS) entry which is preliminary data.</text>
</comment>
<dbReference type="PANTHER" id="PTHR46344:SF27">
    <property type="entry name" value="KELCH REPEAT SUPERFAMILY PROTEIN"/>
    <property type="match status" value="1"/>
</dbReference>
<evidence type="ECO:0000313" key="4">
    <source>
        <dbReference type="EMBL" id="KAE9587161.1"/>
    </source>
</evidence>
<dbReference type="Gene3D" id="2.120.10.80">
    <property type="entry name" value="Kelch-type beta propeller"/>
    <property type="match status" value="1"/>
</dbReference>
<dbReference type="InterPro" id="IPR015915">
    <property type="entry name" value="Kelch-typ_b-propeller"/>
</dbReference>
<evidence type="ECO:0000256" key="2">
    <source>
        <dbReference type="ARBA" id="ARBA00022737"/>
    </source>
</evidence>
<evidence type="ECO:0000259" key="3">
    <source>
        <dbReference type="PROSITE" id="PS50181"/>
    </source>
</evidence>
<dbReference type="PANTHER" id="PTHR46344">
    <property type="entry name" value="OS02G0202900 PROTEIN"/>
    <property type="match status" value="1"/>
</dbReference>
<dbReference type="InterPro" id="IPR036047">
    <property type="entry name" value="F-box-like_dom_sf"/>
</dbReference>
<dbReference type="Gene3D" id="1.20.1280.50">
    <property type="match status" value="1"/>
</dbReference>
<gene>
    <name evidence="4" type="ORF">Lalb_Chr23g0270721</name>
</gene>
<dbReference type="InterPro" id="IPR006652">
    <property type="entry name" value="Kelch_1"/>
</dbReference>
<keyword evidence="1" id="KW-0880">Kelch repeat</keyword>
<feature type="domain" description="F-box" evidence="3">
    <location>
        <begin position="43"/>
        <end position="89"/>
    </location>
</feature>
<name>A0A6A4NEL4_LUPAL</name>
<dbReference type="SMART" id="SM00256">
    <property type="entry name" value="FBOX"/>
    <property type="match status" value="1"/>
</dbReference>
<dbReference type="InterPro" id="IPR001810">
    <property type="entry name" value="F-box_dom"/>
</dbReference>
<dbReference type="CDD" id="cd22152">
    <property type="entry name" value="F-box_AtAFR-like"/>
    <property type="match status" value="1"/>
</dbReference>